<protein>
    <recommendedName>
        <fullName evidence="1">Reverse transcriptase domain-containing protein</fullName>
    </recommendedName>
</protein>
<reference evidence="2 3" key="1">
    <citation type="submission" date="2015-01" db="EMBL/GenBank/DDBJ databases">
        <title>Evolution of Trichinella species and genotypes.</title>
        <authorList>
            <person name="Korhonen P.K."/>
            <person name="Edoardo P."/>
            <person name="Giuseppe L.R."/>
            <person name="Gasser R.B."/>
        </authorList>
    </citation>
    <scope>NUCLEOTIDE SEQUENCE [LARGE SCALE GENOMIC DNA]</scope>
    <source>
        <strain evidence="2">ISS417</strain>
    </source>
</reference>
<dbReference type="SUPFAM" id="SSF56672">
    <property type="entry name" value="DNA/RNA polymerases"/>
    <property type="match status" value="1"/>
</dbReference>
<organism evidence="2 3">
    <name type="scientific">Trichinella murrelli</name>
    <dbReference type="NCBI Taxonomy" id="144512"/>
    <lineage>
        <taxon>Eukaryota</taxon>
        <taxon>Metazoa</taxon>
        <taxon>Ecdysozoa</taxon>
        <taxon>Nematoda</taxon>
        <taxon>Enoplea</taxon>
        <taxon>Dorylaimia</taxon>
        <taxon>Trichinellida</taxon>
        <taxon>Trichinellidae</taxon>
        <taxon>Trichinella</taxon>
    </lineage>
</organism>
<evidence type="ECO:0000313" key="2">
    <source>
        <dbReference type="EMBL" id="KRX49163.1"/>
    </source>
</evidence>
<dbReference type="InterPro" id="IPR050951">
    <property type="entry name" value="Retrovirus_Pol_polyprotein"/>
</dbReference>
<dbReference type="Gene3D" id="3.10.10.10">
    <property type="entry name" value="HIV Type 1 Reverse Transcriptase, subunit A, domain 1"/>
    <property type="match status" value="1"/>
</dbReference>
<accession>A0A0V0UDA8</accession>
<comment type="caution">
    <text evidence="2">The sequence shown here is derived from an EMBL/GenBank/DDBJ whole genome shotgun (WGS) entry which is preliminary data.</text>
</comment>
<dbReference type="InterPro" id="IPR000477">
    <property type="entry name" value="RT_dom"/>
</dbReference>
<sequence length="469" mass="52937">MELRNPVGMLIAVEEEEYRINRLTASNGVIGTLSFHDVYVTLNSVVNPMQGPRRSLLGKNWFKPLGIRLVGVHSVALTSVQDLIEEYAELFSDTLGTVKRPPVVLHTDGSIPPIQMNAMRVPFALKGRISEELDRLVEVIEVSKFVAIISARRIKRYGRTYIKYNYIFTTLKKERIFMKLNLVQAHQQLEVDEASAELQTIIAHKGVSKAKRLQFSIVSVPGIFQRFLDSLLANLDDVVPYFKDVLIVADSQHELLEVLRRVFDHLRDVGIWLNREKCVSVSNSVEFLGYRIDVEGIHLSEGKVEAIYKTPWPKIKQELQAFLAQYDNQLPLILTYDASPNRVKCVLAHKLPCDREVPIAFHLLTLATTELNSILTPASLSQRMTRWSIPLNSHDYNLVYSPTLKLGNADALSQLPQTGKPNMCSGPLEVLLLEPTPTLPISAEYLAERTGKDAVLAHVQNWLKSVWLA</sequence>
<dbReference type="PANTHER" id="PTHR37984">
    <property type="entry name" value="PROTEIN CBG26694"/>
    <property type="match status" value="1"/>
</dbReference>
<dbReference type="AlphaFoldDB" id="A0A0V0UDA8"/>
<dbReference type="InterPro" id="IPR043128">
    <property type="entry name" value="Rev_trsase/Diguanyl_cyclase"/>
</dbReference>
<dbReference type="PROSITE" id="PS50878">
    <property type="entry name" value="RT_POL"/>
    <property type="match status" value="1"/>
</dbReference>
<name>A0A0V0UDA8_9BILA</name>
<dbReference type="EMBL" id="JYDJ01000019">
    <property type="protein sequence ID" value="KRX49163.1"/>
    <property type="molecule type" value="Genomic_DNA"/>
</dbReference>
<feature type="domain" description="Reverse transcriptase" evidence="1">
    <location>
        <begin position="105"/>
        <end position="292"/>
    </location>
</feature>
<keyword evidence="3" id="KW-1185">Reference proteome</keyword>
<dbReference type="Proteomes" id="UP000055048">
    <property type="component" value="Unassembled WGS sequence"/>
</dbReference>
<evidence type="ECO:0000313" key="3">
    <source>
        <dbReference type="Proteomes" id="UP000055048"/>
    </source>
</evidence>
<dbReference type="STRING" id="144512.A0A0V0UDA8"/>
<evidence type="ECO:0000259" key="1">
    <source>
        <dbReference type="PROSITE" id="PS50878"/>
    </source>
</evidence>
<dbReference type="Gene3D" id="3.30.70.270">
    <property type="match status" value="1"/>
</dbReference>
<dbReference type="Pfam" id="PF00078">
    <property type="entry name" value="RVT_1"/>
    <property type="match status" value="1"/>
</dbReference>
<gene>
    <name evidence="2" type="primary">K02A2.6</name>
    <name evidence="2" type="ORF">T05_3043</name>
</gene>
<dbReference type="PANTHER" id="PTHR37984:SF12">
    <property type="entry name" value="RIBONUCLEASE H"/>
    <property type="match status" value="1"/>
</dbReference>
<dbReference type="InterPro" id="IPR043502">
    <property type="entry name" value="DNA/RNA_pol_sf"/>
</dbReference>
<proteinExistence type="predicted"/>